<dbReference type="AlphaFoldDB" id="A0A1I1S6M6"/>
<dbReference type="GO" id="GO:0004519">
    <property type="term" value="F:endonuclease activity"/>
    <property type="evidence" value="ECO:0007669"/>
    <property type="project" value="UniProtKB-KW"/>
</dbReference>
<dbReference type="RefSeq" id="WP_090080215.1">
    <property type="nucleotide sequence ID" value="NZ_FOMR01000001.1"/>
</dbReference>
<gene>
    <name evidence="2" type="ORF">SAMN05216238_101259</name>
</gene>
<dbReference type="InterPro" id="IPR003615">
    <property type="entry name" value="HNH_nuc"/>
</dbReference>
<keyword evidence="2" id="KW-0255">Endonuclease</keyword>
<dbReference type="EMBL" id="FOMR01000001">
    <property type="protein sequence ID" value="SFD42037.1"/>
    <property type="molecule type" value="Genomic_DNA"/>
</dbReference>
<evidence type="ECO:0000313" key="2">
    <source>
        <dbReference type="EMBL" id="SFD42037.1"/>
    </source>
</evidence>
<name>A0A1I1S6M6_9BACI</name>
<evidence type="ECO:0000259" key="1">
    <source>
        <dbReference type="Pfam" id="PF13391"/>
    </source>
</evidence>
<reference evidence="3" key="1">
    <citation type="submission" date="2016-10" db="EMBL/GenBank/DDBJ databases">
        <authorList>
            <person name="Varghese N."/>
            <person name="Submissions S."/>
        </authorList>
    </citation>
    <scope>NUCLEOTIDE SEQUENCE [LARGE SCALE GENOMIC DNA]</scope>
    <source>
        <strain evidence="3">DSM 22530</strain>
    </source>
</reference>
<dbReference type="OrthoDB" id="67788at2"/>
<organism evidence="2 3">
    <name type="scientific">Lentibacillus persicus</name>
    <dbReference type="NCBI Taxonomy" id="640948"/>
    <lineage>
        <taxon>Bacteria</taxon>
        <taxon>Bacillati</taxon>
        <taxon>Bacillota</taxon>
        <taxon>Bacilli</taxon>
        <taxon>Bacillales</taxon>
        <taxon>Bacillaceae</taxon>
        <taxon>Lentibacillus</taxon>
    </lineage>
</organism>
<keyword evidence="2" id="KW-0540">Nuclease</keyword>
<sequence>MKFYVGVTDDKWFEFLKSNQPDELNFWRPGGKQPFKALRENDLFLFKLHSPNNYIVGGGFFVRHTFLPLSLAWEAFGYKNGTNDVIHFRNAIYKYRKSNYQSEPDPVIGCIILTEPFFFDRQDWIPVPKDWKPNIVQGKTYNTDTEIGQELYNQVQERLHFQKLRQSNYVGEDQPMNRYGSLQTVKPRIGQGAFRVMVTDAYHRKCAITGEKTLPVLDAAHIKPYSQNGPHLTNNGLLLRRDIHTLFDRGYITINEEHQVEVSKRIKADYGNGREYYALHGKKLAEMPDFKKERPSPEFLLWHNENMFLA</sequence>
<keyword evidence="2" id="KW-0378">Hydrolase</keyword>
<dbReference type="Pfam" id="PF13391">
    <property type="entry name" value="HNH_2"/>
    <property type="match status" value="1"/>
</dbReference>
<evidence type="ECO:0000313" key="3">
    <source>
        <dbReference type="Proteomes" id="UP000199474"/>
    </source>
</evidence>
<protein>
    <submittedName>
        <fullName evidence="2">Putative restriction endonuclease</fullName>
    </submittedName>
</protein>
<keyword evidence="3" id="KW-1185">Reference proteome</keyword>
<feature type="domain" description="HNH nuclease" evidence="1">
    <location>
        <begin position="206"/>
        <end position="255"/>
    </location>
</feature>
<dbReference type="Proteomes" id="UP000199474">
    <property type="component" value="Unassembled WGS sequence"/>
</dbReference>
<dbReference type="STRING" id="640948.SAMN05216238_101259"/>
<accession>A0A1I1S6M6</accession>
<proteinExistence type="predicted"/>